<dbReference type="Gene3D" id="3.40.250.10">
    <property type="entry name" value="Rhodanese-like domain"/>
    <property type="match status" value="1"/>
</dbReference>
<evidence type="ECO:0000313" key="4">
    <source>
        <dbReference type="Proteomes" id="UP001596395"/>
    </source>
</evidence>
<comment type="caution">
    <text evidence="3">The sequence shown here is derived from an EMBL/GenBank/DDBJ whole genome shotgun (WGS) entry which is preliminary data.</text>
</comment>
<feature type="compositionally biased region" description="Low complexity" evidence="1">
    <location>
        <begin position="103"/>
        <end position="121"/>
    </location>
</feature>
<dbReference type="InterPro" id="IPR050229">
    <property type="entry name" value="GlpE_sulfurtransferase"/>
</dbReference>
<feature type="region of interest" description="Disordered" evidence="1">
    <location>
        <begin position="99"/>
        <end position="121"/>
    </location>
</feature>
<name>A0ABD5V941_9EURY</name>
<dbReference type="Pfam" id="PF00581">
    <property type="entry name" value="Rhodanese"/>
    <property type="match status" value="1"/>
</dbReference>
<dbReference type="RefSeq" id="WP_336349074.1">
    <property type="nucleotide sequence ID" value="NZ_JAZAQL010000001.1"/>
</dbReference>
<organism evidence="3 4">
    <name type="scientific">Halorubellus litoreus</name>
    <dbReference type="NCBI Taxonomy" id="755308"/>
    <lineage>
        <taxon>Archaea</taxon>
        <taxon>Methanobacteriati</taxon>
        <taxon>Methanobacteriota</taxon>
        <taxon>Stenosarchaea group</taxon>
        <taxon>Halobacteria</taxon>
        <taxon>Halobacteriales</taxon>
        <taxon>Halorubellaceae</taxon>
        <taxon>Halorubellus</taxon>
    </lineage>
</organism>
<evidence type="ECO:0000256" key="1">
    <source>
        <dbReference type="SAM" id="MobiDB-lite"/>
    </source>
</evidence>
<dbReference type="InterPro" id="IPR001763">
    <property type="entry name" value="Rhodanese-like_dom"/>
</dbReference>
<protein>
    <submittedName>
        <fullName evidence="3">Rhodanese-like domain-containing protein</fullName>
    </submittedName>
</protein>
<accession>A0ABD5V941</accession>
<proteinExistence type="predicted"/>
<sequence>MDGEVAPDDVETLRAADDVDLCIVDIRNPSSYARGHIPGSRNVPLPELTNAVDALPDADRVVTVCPHGKSSVQAARLIASYEGVDAPVESMAGGLTAYDGELATGTPDADGDATDGPSAPF</sequence>
<dbReference type="EMBL" id="JBHSXN010000001">
    <property type="protein sequence ID" value="MFC6952079.1"/>
    <property type="molecule type" value="Genomic_DNA"/>
</dbReference>
<dbReference type="SUPFAM" id="SSF52821">
    <property type="entry name" value="Rhodanese/Cell cycle control phosphatase"/>
    <property type="match status" value="1"/>
</dbReference>
<dbReference type="PANTHER" id="PTHR43031:SF16">
    <property type="entry name" value="OXIDOREDUCTASE"/>
    <property type="match status" value="1"/>
</dbReference>
<dbReference type="Proteomes" id="UP001596395">
    <property type="component" value="Unassembled WGS sequence"/>
</dbReference>
<feature type="domain" description="Rhodanese" evidence="2">
    <location>
        <begin position="17"/>
        <end position="104"/>
    </location>
</feature>
<dbReference type="CDD" id="cd00158">
    <property type="entry name" value="RHOD"/>
    <property type="match status" value="1"/>
</dbReference>
<dbReference type="SMART" id="SM00450">
    <property type="entry name" value="RHOD"/>
    <property type="match status" value="1"/>
</dbReference>
<reference evidence="3 4" key="1">
    <citation type="journal article" date="2019" name="Int. J. Syst. Evol. Microbiol.">
        <title>The Global Catalogue of Microorganisms (GCM) 10K type strain sequencing project: providing services to taxonomists for standard genome sequencing and annotation.</title>
        <authorList>
            <consortium name="The Broad Institute Genomics Platform"/>
            <consortium name="The Broad Institute Genome Sequencing Center for Infectious Disease"/>
            <person name="Wu L."/>
            <person name="Ma J."/>
        </authorList>
    </citation>
    <scope>NUCLEOTIDE SEQUENCE [LARGE SCALE GENOMIC DNA]</scope>
    <source>
        <strain evidence="3 4">GX26</strain>
    </source>
</reference>
<dbReference type="PROSITE" id="PS50206">
    <property type="entry name" value="RHODANESE_3"/>
    <property type="match status" value="1"/>
</dbReference>
<evidence type="ECO:0000259" key="2">
    <source>
        <dbReference type="PROSITE" id="PS50206"/>
    </source>
</evidence>
<dbReference type="PANTHER" id="PTHR43031">
    <property type="entry name" value="FAD-DEPENDENT OXIDOREDUCTASE"/>
    <property type="match status" value="1"/>
</dbReference>
<evidence type="ECO:0000313" key="3">
    <source>
        <dbReference type="EMBL" id="MFC6952079.1"/>
    </source>
</evidence>
<keyword evidence="4" id="KW-1185">Reference proteome</keyword>
<dbReference type="AlphaFoldDB" id="A0ABD5V941"/>
<dbReference type="InterPro" id="IPR036873">
    <property type="entry name" value="Rhodanese-like_dom_sf"/>
</dbReference>
<gene>
    <name evidence="3" type="ORF">ACFQGB_04315</name>
</gene>